<evidence type="ECO:0000256" key="6">
    <source>
        <dbReference type="ARBA" id="ARBA00039094"/>
    </source>
</evidence>
<keyword evidence="5" id="KW-0808">Transferase</keyword>
<dbReference type="InterPro" id="IPR051128">
    <property type="entry name" value="EgtD_Methyltrsf_superfamily"/>
</dbReference>
<dbReference type="PANTHER" id="PTHR43397">
    <property type="entry name" value="ERGOTHIONEINE BIOSYNTHESIS PROTEIN 1"/>
    <property type="match status" value="1"/>
</dbReference>
<gene>
    <name evidence="9" type="primary">egtD</name>
    <name evidence="9" type="ORF">GCM10023188_29930</name>
</gene>
<dbReference type="InterPro" id="IPR017804">
    <property type="entry name" value="MeTrfase_EgtD-like"/>
</dbReference>
<dbReference type="EC" id="2.1.1.261" evidence="6"/>
<evidence type="ECO:0000313" key="10">
    <source>
        <dbReference type="Proteomes" id="UP001500552"/>
    </source>
</evidence>
<comment type="pathway">
    <text evidence="1">Alkaloid biosynthesis; ergot alkaloid biosynthesis.</text>
</comment>
<dbReference type="NCBIfam" id="TIGR03438">
    <property type="entry name" value="egtD_ergothio"/>
    <property type="match status" value="1"/>
</dbReference>
<dbReference type="InterPro" id="IPR017805">
    <property type="entry name" value="SAM_MeTrfase_EasF-type_put"/>
</dbReference>
<protein>
    <recommendedName>
        <fullName evidence="6">4-dimethylallyltryptophan N-methyltransferase</fullName>
        <ecNumber evidence="6">2.1.1.261</ecNumber>
    </recommendedName>
</protein>
<evidence type="ECO:0000256" key="3">
    <source>
        <dbReference type="ARBA" id="ARBA00022589"/>
    </source>
</evidence>
<keyword evidence="4" id="KW-0489">Methyltransferase</keyword>
<evidence type="ECO:0000256" key="2">
    <source>
        <dbReference type="ARBA" id="ARBA00011738"/>
    </source>
</evidence>
<name>A0ABP8LV08_9BACT</name>
<dbReference type="InterPro" id="IPR019257">
    <property type="entry name" value="MeTrfase_dom"/>
</dbReference>
<dbReference type="Proteomes" id="UP001500552">
    <property type="component" value="Unassembled WGS sequence"/>
</dbReference>
<dbReference type="Pfam" id="PF10017">
    <property type="entry name" value="Methyltransf_33"/>
    <property type="match status" value="1"/>
</dbReference>
<evidence type="ECO:0000259" key="8">
    <source>
        <dbReference type="Pfam" id="PF10017"/>
    </source>
</evidence>
<evidence type="ECO:0000256" key="1">
    <source>
        <dbReference type="ARBA" id="ARBA00005107"/>
    </source>
</evidence>
<keyword evidence="3" id="KW-0017">Alkaloid metabolism</keyword>
<dbReference type="Gene3D" id="3.40.50.150">
    <property type="entry name" value="Vaccinia Virus protein VP39"/>
    <property type="match status" value="1"/>
</dbReference>
<dbReference type="RefSeq" id="WP_345160222.1">
    <property type="nucleotide sequence ID" value="NZ_BAABHC010000016.1"/>
</dbReference>
<keyword evidence="10" id="KW-1185">Reference proteome</keyword>
<accession>A0ABP8LV08</accession>
<dbReference type="SUPFAM" id="SSF53335">
    <property type="entry name" value="S-adenosyl-L-methionine-dependent methyltransferases"/>
    <property type="match status" value="1"/>
</dbReference>
<dbReference type="PANTHER" id="PTHR43397:SF1">
    <property type="entry name" value="ERGOTHIONEINE BIOSYNTHESIS PROTEIN 1"/>
    <property type="match status" value="1"/>
</dbReference>
<comment type="caution">
    <text evidence="9">The sequence shown here is derived from an EMBL/GenBank/DDBJ whole genome shotgun (WGS) entry which is preliminary data.</text>
</comment>
<feature type="domain" description="Histidine-specific methyltransferase SAM-dependent" evidence="8">
    <location>
        <begin position="26"/>
        <end position="332"/>
    </location>
</feature>
<dbReference type="EMBL" id="BAABHC010000016">
    <property type="protein sequence ID" value="GAA4436639.1"/>
    <property type="molecule type" value="Genomic_DNA"/>
</dbReference>
<evidence type="ECO:0000256" key="4">
    <source>
        <dbReference type="ARBA" id="ARBA00022603"/>
    </source>
</evidence>
<organism evidence="9 10">
    <name type="scientific">Pontibacter saemangeumensis</name>
    <dbReference type="NCBI Taxonomy" id="1084525"/>
    <lineage>
        <taxon>Bacteria</taxon>
        <taxon>Pseudomonadati</taxon>
        <taxon>Bacteroidota</taxon>
        <taxon>Cytophagia</taxon>
        <taxon>Cytophagales</taxon>
        <taxon>Hymenobacteraceae</taxon>
        <taxon>Pontibacter</taxon>
    </lineage>
</organism>
<dbReference type="PIRSF" id="PIRSF018005">
    <property type="entry name" value="UCP018005"/>
    <property type="match status" value="1"/>
</dbReference>
<comment type="subunit">
    <text evidence="2">Homodimer.</text>
</comment>
<comment type="catalytic activity">
    <reaction evidence="7">
        <text>4-(3-methylbut-2-enyl)-L-tryptophan + S-adenosyl-L-methionine = 4-(3-methylbut-2-enyl)-L-abrine + S-adenosyl-L-homocysteine + H(+)</text>
        <dbReference type="Rhea" id="RHEA:34435"/>
        <dbReference type="ChEBI" id="CHEBI:15378"/>
        <dbReference type="ChEBI" id="CHEBI:57856"/>
        <dbReference type="ChEBI" id="CHEBI:58209"/>
        <dbReference type="ChEBI" id="CHEBI:59789"/>
        <dbReference type="ChEBI" id="CHEBI:67248"/>
        <dbReference type="EC" id="2.1.1.261"/>
    </reaction>
</comment>
<evidence type="ECO:0000256" key="5">
    <source>
        <dbReference type="ARBA" id="ARBA00022679"/>
    </source>
</evidence>
<reference evidence="10" key="1">
    <citation type="journal article" date="2019" name="Int. J. Syst. Evol. Microbiol.">
        <title>The Global Catalogue of Microorganisms (GCM) 10K type strain sequencing project: providing services to taxonomists for standard genome sequencing and annotation.</title>
        <authorList>
            <consortium name="The Broad Institute Genomics Platform"/>
            <consortium name="The Broad Institute Genome Sequencing Center for Infectious Disease"/>
            <person name="Wu L."/>
            <person name="Ma J."/>
        </authorList>
    </citation>
    <scope>NUCLEOTIDE SEQUENCE [LARGE SCALE GENOMIC DNA]</scope>
    <source>
        <strain evidence="10">JCM 17926</strain>
    </source>
</reference>
<dbReference type="NCBIfam" id="TIGR03439">
    <property type="entry name" value="methyl_EasF"/>
    <property type="match status" value="1"/>
</dbReference>
<dbReference type="InterPro" id="IPR035094">
    <property type="entry name" value="EgtD"/>
</dbReference>
<evidence type="ECO:0000256" key="7">
    <source>
        <dbReference type="ARBA" id="ARBA00049425"/>
    </source>
</evidence>
<sequence length="335" mass="37863">MELTPTKVQMIDLSRKEDGTNSTETFARDVAAGLGQSPKSLPSRYFYDAAGSKLFQDIMALPEYYLTRCEFKVLTENRQEIARHFANSSFFHLIDLGAGDALKTKILLRELDGQQSAFDYVPVDISGDAMRQLSDSLHREMPAVHVQAVVGEYFQALEWLHAHKSERKVVLFLGSNIGNFKPDESRNFLKTICSYLDPGDKLLVGVDLRKDPDTILSAYNDAAGVTAEFNLNLLRRINRELGGDFDLSQFRHYPIYNPHEGVMRSFLVSTQAQDVYIRDTGQTFHFDAWEAIHTENSHKYSMRQVEELGKACGFGIETVFQDDACGYADVLFTVT</sequence>
<proteinExistence type="predicted"/>
<dbReference type="InterPro" id="IPR029063">
    <property type="entry name" value="SAM-dependent_MTases_sf"/>
</dbReference>
<evidence type="ECO:0000313" key="9">
    <source>
        <dbReference type="EMBL" id="GAA4436639.1"/>
    </source>
</evidence>